<dbReference type="EMBL" id="BMKR01000027">
    <property type="protein sequence ID" value="GGF98955.1"/>
    <property type="molecule type" value="Genomic_DNA"/>
</dbReference>
<evidence type="ECO:0000256" key="1">
    <source>
        <dbReference type="SAM" id="Phobius"/>
    </source>
</evidence>
<proteinExistence type="predicted"/>
<dbReference type="Proteomes" id="UP000637643">
    <property type="component" value="Unassembled WGS sequence"/>
</dbReference>
<comment type="caution">
    <text evidence="2">The sequence shown here is derived from an EMBL/GenBank/DDBJ whole genome shotgun (WGS) entry which is preliminary data.</text>
</comment>
<keyword evidence="1" id="KW-0472">Membrane</keyword>
<reference evidence="2" key="2">
    <citation type="submission" date="2020-09" db="EMBL/GenBank/DDBJ databases">
        <authorList>
            <person name="Sun Q."/>
            <person name="Zhou Y."/>
        </authorList>
    </citation>
    <scope>NUCLEOTIDE SEQUENCE</scope>
    <source>
        <strain evidence="2">CGMCC 1.16134</strain>
    </source>
</reference>
<name>A0A917CVH5_9BACL</name>
<dbReference type="Pfam" id="PF14329">
    <property type="entry name" value="DUF4386"/>
    <property type="match status" value="1"/>
</dbReference>
<dbReference type="RefSeq" id="WP_189029695.1">
    <property type="nucleotide sequence ID" value="NZ_BMKR01000027.1"/>
</dbReference>
<feature type="transmembrane region" description="Helical" evidence="1">
    <location>
        <begin position="133"/>
        <end position="155"/>
    </location>
</feature>
<feature type="transmembrane region" description="Helical" evidence="1">
    <location>
        <begin position="7"/>
        <end position="26"/>
    </location>
</feature>
<feature type="transmembrane region" description="Helical" evidence="1">
    <location>
        <begin position="190"/>
        <end position="209"/>
    </location>
</feature>
<protein>
    <recommendedName>
        <fullName evidence="4">DUF4386 domain-containing protein</fullName>
    </recommendedName>
</protein>
<gene>
    <name evidence="2" type="ORF">GCM10010912_49650</name>
</gene>
<sequence>MNRNARMAGALFLVSTGAYMIGSGFLNPVLLRSEFLEFLYLDRSKVVAGLLLELINAIAVVGIAMLLYPDLKKYNEAFALGYFGSRIIESAILIISLIFPISLITLSENFTSAEASGRSYLQTVANLAVEAHFMLFELAMIVLSLGSLILCYVLYQSKLVPRVLSVIGFIGYAGLLTSSCLAITGRDTGTVLYIPGAIFEIVLPLWLMVKGLNPRAEKS</sequence>
<evidence type="ECO:0000313" key="3">
    <source>
        <dbReference type="Proteomes" id="UP000637643"/>
    </source>
</evidence>
<feature type="transmembrane region" description="Helical" evidence="1">
    <location>
        <begin position="80"/>
        <end position="104"/>
    </location>
</feature>
<dbReference type="AlphaFoldDB" id="A0A917CVH5"/>
<feature type="transmembrane region" description="Helical" evidence="1">
    <location>
        <begin position="46"/>
        <end position="68"/>
    </location>
</feature>
<reference evidence="2" key="1">
    <citation type="journal article" date="2014" name="Int. J. Syst. Evol. Microbiol.">
        <title>Complete genome sequence of Corynebacterium casei LMG S-19264T (=DSM 44701T), isolated from a smear-ripened cheese.</title>
        <authorList>
            <consortium name="US DOE Joint Genome Institute (JGI-PGF)"/>
            <person name="Walter F."/>
            <person name="Albersmeier A."/>
            <person name="Kalinowski J."/>
            <person name="Ruckert C."/>
        </authorList>
    </citation>
    <scope>NUCLEOTIDE SEQUENCE</scope>
    <source>
        <strain evidence="2">CGMCC 1.16134</strain>
    </source>
</reference>
<feature type="transmembrane region" description="Helical" evidence="1">
    <location>
        <begin position="162"/>
        <end position="184"/>
    </location>
</feature>
<evidence type="ECO:0000313" key="2">
    <source>
        <dbReference type="EMBL" id="GGF98955.1"/>
    </source>
</evidence>
<evidence type="ECO:0008006" key="4">
    <source>
        <dbReference type="Google" id="ProtNLM"/>
    </source>
</evidence>
<keyword evidence="1" id="KW-0812">Transmembrane</keyword>
<keyword evidence="3" id="KW-1185">Reference proteome</keyword>
<keyword evidence="1" id="KW-1133">Transmembrane helix</keyword>
<dbReference type="InterPro" id="IPR025495">
    <property type="entry name" value="DUF4386"/>
</dbReference>
<organism evidence="2 3">
    <name type="scientific">Paenibacillus albidus</name>
    <dbReference type="NCBI Taxonomy" id="2041023"/>
    <lineage>
        <taxon>Bacteria</taxon>
        <taxon>Bacillati</taxon>
        <taxon>Bacillota</taxon>
        <taxon>Bacilli</taxon>
        <taxon>Bacillales</taxon>
        <taxon>Paenibacillaceae</taxon>
        <taxon>Paenibacillus</taxon>
    </lineage>
</organism>
<accession>A0A917CVH5</accession>